<evidence type="ECO:0000313" key="3">
    <source>
        <dbReference type="Proteomes" id="UP001244563"/>
    </source>
</evidence>
<dbReference type="Gene3D" id="3.30.1050.40">
    <property type="match status" value="1"/>
</dbReference>
<organism evidence="2 3">
    <name type="scientific">Paenarthrobacter nicotinovorans</name>
    <name type="common">Arthrobacter nicotinovorans</name>
    <dbReference type="NCBI Taxonomy" id="29320"/>
    <lineage>
        <taxon>Bacteria</taxon>
        <taxon>Bacillati</taxon>
        <taxon>Actinomycetota</taxon>
        <taxon>Actinomycetes</taxon>
        <taxon>Micrococcales</taxon>
        <taxon>Micrococcaceae</taxon>
        <taxon>Paenarthrobacter</taxon>
    </lineage>
</organism>
<reference evidence="2 3" key="1">
    <citation type="submission" date="2023-07" db="EMBL/GenBank/DDBJ databases">
        <title>Sorghum-associated microbial communities from plants grown in Nebraska, USA.</title>
        <authorList>
            <person name="Schachtman D."/>
        </authorList>
    </citation>
    <scope>NUCLEOTIDE SEQUENCE [LARGE SCALE GENOMIC DNA]</scope>
    <source>
        <strain evidence="2 3">CC523</strain>
    </source>
</reference>
<dbReference type="RefSeq" id="WP_306876498.1">
    <property type="nucleotide sequence ID" value="NZ_JAUSSW010000001.1"/>
</dbReference>
<comment type="caution">
    <text evidence="2">The sequence shown here is derived from an EMBL/GenBank/DDBJ whole genome shotgun (WGS) entry which is preliminary data.</text>
</comment>
<dbReference type="EMBL" id="JAUSSW010000001">
    <property type="protein sequence ID" value="MDQ0100388.1"/>
    <property type="molecule type" value="Genomic_DNA"/>
</dbReference>
<name>A0ABT9TFF4_PAENI</name>
<gene>
    <name evidence="2" type="ORF">J2T10_000007</name>
</gene>
<proteinExistence type="predicted"/>
<keyword evidence="3" id="KW-1185">Reference proteome</keyword>
<evidence type="ECO:0000313" key="2">
    <source>
        <dbReference type="EMBL" id="MDQ0100388.1"/>
    </source>
</evidence>
<accession>A0ABT9TFF4</accession>
<dbReference type="Proteomes" id="UP001244563">
    <property type="component" value="Unassembled WGS sequence"/>
</dbReference>
<evidence type="ECO:0000259" key="1">
    <source>
        <dbReference type="Pfam" id="PF17844"/>
    </source>
</evidence>
<dbReference type="Pfam" id="PF17844">
    <property type="entry name" value="SCP_3"/>
    <property type="match status" value="1"/>
</dbReference>
<sequence length="136" mass="14100">MAVARRRVDISEGRAALAAWQTAVGPSSGEAAGERGTAAGTTPSRAVIATAVRYTLEEVTARAPGNSVEVRVPPFGVTQCVEGPRHTRGTPPNVIETDAETWLGLVTGSITWADAVSVHKVTASGLRADLSELLPL</sequence>
<feature type="domain" description="Bacterial SCP orthologue" evidence="1">
    <location>
        <begin position="44"/>
        <end position="136"/>
    </location>
</feature>
<dbReference type="InterPro" id="IPR041629">
    <property type="entry name" value="SCP_3"/>
</dbReference>
<protein>
    <recommendedName>
        <fullName evidence="1">Bacterial SCP orthologue domain-containing protein</fullName>
    </recommendedName>
</protein>